<gene>
    <name evidence="1" type="ORF">FIBSPDRAFT_880004</name>
</gene>
<dbReference type="Proteomes" id="UP000076532">
    <property type="component" value="Unassembled WGS sequence"/>
</dbReference>
<organism evidence="1 2">
    <name type="scientific">Athelia psychrophila</name>
    <dbReference type="NCBI Taxonomy" id="1759441"/>
    <lineage>
        <taxon>Eukaryota</taxon>
        <taxon>Fungi</taxon>
        <taxon>Dikarya</taxon>
        <taxon>Basidiomycota</taxon>
        <taxon>Agaricomycotina</taxon>
        <taxon>Agaricomycetes</taxon>
        <taxon>Agaricomycetidae</taxon>
        <taxon>Atheliales</taxon>
        <taxon>Atheliaceae</taxon>
        <taxon>Athelia</taxon>
    </lineage>
</organism>
<proteinExistence type="predicted"/>
<protein>
    <submittedName>
        <fullName evidence="1">Uncharacterized protein</fullName>
    </submittedName>
</protein>
<dbReference type="EMBL" id="KV418289">
    <property type="protein sequence ID" value="KZP02815.1"/>
    <property type="molecule type" value="Genomic_DNA"/>
</dbReference>
<evidence type="ECO:0000313" key="1">
    <source>
        <dbReference type="EMBL" id="KZP02815.1"/>
    </source>
</evidence>
<dbReference type="AlphaFoldDB" id="A0A167TD55"/>
<evidence type="ECO:0000313" key="2">
    <source>
        <dbReference type="Proteomes" id="UP000076532"/>
    </source>
</evidence>
<keyword evidence="2" id="KW-1185">Reference proteome</keyword>
<accession>A0A167TD55</accession>
<sequence length="57" mass="6579">MGYRCLRESRPVRCHPKLTYAPSPSCPCSLPYPWPLLIFKYYLGVTFSVAFTAFAQF</sequence>
<name>A0A167TD55_9AGAM</name>
<reference evidence="1 2" key="1">
    <citation type="journal article" date="2016" name="Mol. Biol. Evol.">
        <title>Comparative Genomics of Early-Diverging Mushroom-Forming Fungi Provides Insights into the Origins of Lignocellulose Decay Capabilities.</title>
        <authorList>
            <person name="Nagy L.G."/>
            <person name="Riley R."/>
            <person name="Tritt A."/>
            <person name="Adam C."/>
            <person name="Daum C."/>
            <person name="Floudas D."/>
            <person name="Sun H."/>
            <person name="Yadav J.S."/>
            <person name="Pangilinan J."/>
            <person name="Larsson K.H."/>
            <person name="Matsuura K."/>
            <person name="Barry K."/>
            <person name="Labutti K."/>
            <person name="Kuo R."/>
            <person name="Ohm R.A."/>
            <person name="Bhattacharya S.S."/>
            <person name="Shirouzu T."/>
            <person name="Yoshinaga Y."/>
            <person name="Martin F.M."/>
            <person name="Grigoriev I.V."/>
            <person name="Hibbett D.S."/>
        </authorList>
    </citation>
    <scope>NUCLEOTIDE SEQUENCE [LARGE SCALE GENOMIC DNA]</scope>
    <source>
        <strain evidence="1 2">CBS 109695</strain>
    </source>
</reference>